<evidence type="ECO:0000256" key="2">
    <source>
        <dbReference type="SAM" id="Phobius"/>
    </source>
</evidence>
<reference evidence="3 4" key="1">
    <citation type="submission" date="2021-05" db="EMBL/GenBank/DDBJ databases">
        <title>Kineosporia and Streptomyces sp. nov. two new marine actinobacteria isolated from Coral.</title>
        <authorList>
            <person name="Buangrab K."/>
            <person name="Sutthacheep M."/>
            <person name="Yeemin T."/>
            <person name="Harunari E."/>
            <person name="Igarashi Y."/>
            <person name="Kanchanasin P."/>
            <person name="Tanasupawat S."/>
            <person name="Phongsopitanun W."/>
        </authorList>
    </citation>
    <scope>NUCLEOTIDE SEQUENCE [LARGE SCALE GENOMIC DNA]</scope>
    <source>
        <strain evidence="3 4">J2-2</strain>
    </source>
</reference>
<keyword evidence="4" id="KW-1185">Reference proteome</keyword>
<organism evidence="3 4">
    <name type="scientific">Kineosporia corallincola</name>
    <dbReference type="NCBI Taxonomy" id="2835133"/>
    <lineage>
        <taxon>Bacteria</taxon>
        <taxon>Bacillati</taxon>
        <taxon>Actinomycetota</taxon>
        <taxon>Actinomycetes</taxon>
        <taxon>Kineosporiales</taxon>
        <taxon>Kineosporiaceae</taxon>
        <taxon>Kineosporia</taxon>
    </lineage>
</organism>
<name>A0ABS5TNT5_9ACTN</name>
<protein>
    <submittedName>
        <fullName evidence="3">Uncharacterized protein</fullName>
    </submittedName>
</protein>
<dbReference type="RefSeq" id="WP_214159201.1">
    <property type="nucleotide sequence ID" value="NZ_JAHBAY010000013.1"/>
</dbReference>
<keyword evidence="2" id="KW-1133">Transmembrane helix</keyword>
<evidence type="ECO:0000313" key="4">
    <source>
        <dbReference type="Proteomes" id="UP001197247"/>
    </source>
</evidence>
<keyword evidence="2" id="KW-0472">Membrane</keyword>
<feature type="region of interest" description="Disordered" evidence="1">
    <location>
        <begin position="1"/>
        <end position="23"/>
    </location>
</feature>
<dbReference type="EMBL" id="JAHBAY010000013">
    <property type="protein sequence ID" value="MBT0772660.1"/>
    <property type="molecule type" value="Genomic_DNA"/>
</dbReference>
<keyword evidence="2" id="KW-0812">Transmembrane</keyword>
<gene>
    <name evidence="3" type="ORF">KIH74_27195</name>
</gene>
<dbReference type="Proteomes" id="UP001197247">
    <property type="component" value="Unassembled WGS sequence"/>
</dbReference>
<evidence type="ECO:0000256" key="1">
    <source>
        <dbReference type="SAM" id="MobiDB-lite"/>
    </source>
</evidence>
<feature type="transmembrane region" description="Helical" evidence="2">
    <location>
        <begin position="34"/>
        <end position="56"/>
    </location>
</feature>
<accession>A0ABS5TNT5</accession>
<comment type="caution">
    <text evidence="3">The sequence shown here is derived from an EMBL/GenBank/DDBJ whole genome shotgun (WGS) entry which is preliminary data.</text>
</comment>
<proteinExistence type="predicted"/>
<sequence>MFDDLKPDQIPAPPARALPDAVRRGTSIRRRRRAGWAAGVAAAVVVTVAVVLSSPFSATDQARVVPATATAAPKDYTPITTVRSEAEGLTFGYLQGITENADGTLTLRIQPGYFYLGEEAKTMNGGEYPLDDVLQGEKEGTEPTDFRLDPKAPLRGANALLGYPEDVDVDAGRPITTAQLTENFEAVGEPRDVGVWFRLGGDGTITALSEQYIS</sequence>
<evidence type="ECO:0000313" key="3">
    <source>
        <dbReference type="EMBL" id="MBT0772660.1"/>
    </source>
</evidence>